<evidence type="ECO:0000256" key="2">
    <source>
        <dbReference type="SAM" id="Phobius"/>
    </source>
</evidence>
<accession>A0A5R8Y1Q9</accession>
<organism evidence="3 4">
    <name type="scientific">Arcobacter arenosus</name>
    <dbReference type="NCBI Taxonomy" id="2576037"/>
    <lineage>
        <taxon>Bacteria</taxon>
        <taxon>Pseudomonadati</taxon>
        <taxon>Campylobacterota</taxon>
        <taxon>Epsilonproteobacteria</taxon>
        <taxon>Campylobacterales</taxon>
        <taxon>Arcobacteraceae</taxon>
        <taxon>Arcobacter</taxon>
    </lineage>
</organism>
<proteinExistence type="predicted"/>
<keyword evidence="2" id="KW-0812">Transmembrane</keyword>
<keyword evidence="4" id="KW-1185">Reference proteome</keyword>
<comment type="caution">
    <text evidence="3">The sequence shown here is derived from an EMBL/GenBank/DDBJ whole genome shotgun (WGS) entry which is preliminary data.</text>
</comment>
<feature type="transmembrane region" description="Helical" evidence="2">
    <location>
        <begin position="6"/>
        <end position="26"/>
    </location>
</feature>
<dbReference type="RefSeq" id="WP_138151858.1">
    <property type="nucleotide sequence ID" value="NZ_VANU01000002.1"/>
</dbReference>
<keyword evidence="2" id="KW-1133">Transmembrane helix</keyword>
<reference evidence="3 4" key="1">
    <citation type="submission" date="2019-05" db="EMBL/GenBank/DDBJ databases">
        <title>Arcobacter sp. nov., isolated from sea sediment.</title>
        <authorList>
            <person name="Kim W."/>
        </authorList>
    </citation>
    <scope>NUCLEOTIDE SEQUENCE [LARGE SCALE GENOMIC DNA]</scope>
    <source>
        <strain evidence="3 4">CAU 1517</strain>
    </source>
</reference>
<dbReference type="AlphaFoldDB" id="A0A5R8Y1Q9"/>
<gene>
    <name evidence="3" type="ORF">FDK22_05230</name>
</gene>
<protein>
    <submittedName>
        <fullName evidence="3">Uncharacterized protein</fullName>
    </submittedName>
</protein>
<feature type="region of interest" description="Disordered" evidence="1">
    <location>
        <begin position="61"/>
        <end position="91"/>
    </location>
</feature>
<sequence>MRYFELTTLFIAIAISLFLGINLFIVNSIEKSKDHLALMIENEIQNHPTASQNIDNTDVTYDENGFEIDNNEKDNPSLTESEISNFDIKNK</sequence>
<dbReference type="Proteomes" id="UP000308901">
    <property type="component" value="Unassembled WGS sequence"/>
</dbReference>
<dbReference type="EMBL" id="VANU01000002">
    <property type="protein sequence ID" value="TLP39275.1"/>
    <property type="molecule type" value="Genomic_DNA"/>
</dbReference>
<evidence type="ECO:0000313" key="4">
    <source>
        <dbReference type="Proteomes" id="UP000308901"/>
    </source>
</evidence>
<evidence type="ECO:0000313" key="3">
    <source>
        <dbReference type="EMBL" id="TLP39275.1"/>
    </source>
</evidence>
<evidence type="ECO:0000256" key="1">
    <source>
        <dbReference type="SAM" id="MobiDB-lite"/>
    </source>
</evidence>
<name>A0A5R8Y1Q9_9BACT</name>
<keyword evidence="2" id="KW-0472">Membrane</keyword>